<keyword evidence="2" id="KW-1133">Transmembrane helix</keyword>
<dbReference type="EMBL" id="QBKN01000028">
    <property type="protein sequence ID" value="PTX41525.1"/>
    <property type="molecule type" value="Genomic_DNA"/>
</dbReference>
<dbReference type="AlphaFoldDB" id="A0A2T6ACI4"/>
<keyword evidence="2" id="KW-0812">Transmembrane</keyword>
<feature type="transmembrane region" description="Helical" evidence="2">
    <location>
        <begin position="29"/>
        <end position="49"/>
    </location>
</feature>
<dbReference type="RefSeq" id="WP_107978232.1">
    <property type="nucleotide sequence ID" value="NZ_BMEZ01000026.1"/>
</dbReference>
<feature type="compositionally biased region" description="Basic and acidic residues" evidence="1">
    <location>
        <begin position="89"/>
        <end position="104"/>
    </location>
</feature>
<proteinExistence type="predicted"/>
<evidence type="ECO:0000256" key="1">
    <source>
        <dbReference type="SAM" id="MobiDB-lite"/>
    </source>
</evidence>
<protein>
    <submittedName>
        <fullName evidence="3">Uncharacterized protein</fullName>
    </submittedName>
</protein>
<evidence type="ECO:0000313" key="3">
    <source>
        <dbReference type="EMBL" id="PTX41525.1"/>
    </source>
</evidence>
<keyword evidence="2" id="KW-0472">Membrane</keyword>
<comment type="caution">
    <text evidence="3">The sequence shown here is derived from an EMBL/GenBank/DDBJ whole genome shotgun (WGS) entry which is preliminary data.</text>
</comment>
<evidence type="ECO:0000256" key="2">
    <source>
        <dbReference type="SAM" id="Phobius"/>
    </source>
</evidence>
<organism evidence="3 4">
    <name type="scientific">Allosediminivita pacifica</name>
    <dbReference type="NCBI Taxonomy" id="1267769"/>
    <lineage>
        <taxon>Bacteria</taxon>
        <taxon>Pseudomonadati</taxon>
        <taxon>Pseudomonadota</taxon>
        <taxon>Alphaproteobacteria</taxon>
        <taxon>Rhodobacterales</taxon>
        <taxon>Paracoccaceae</taxon>
        <taxon>Allosediminivita</taxon>
    </lineage>
</organism>
<feature type="region of interest" description="Disordered" evidence="1">
    <location>
        <begin position="85"/>
        <end position="104"/>
    </location>
</feature>
<name>A0A2T6ACI4_9RHOB</name>
<evidence type="ECO:0000313" key="4">
    <source>
        <dbReference type="Proteomes" id="UP000244069"/>
    </source>
</evidence>
<reference evidence="3 4" key="1">
    <citation type="submission" date="2018-04" db="EMBL/GenBank/DDBJ databases">
        <title>Genomic Encyclopedia of Archaeal and Bacterial Type Strains, Phase II (KMG-II): from individual species to whole genera.</title>
        <authorList>
            <person name="Goeker M."/>
        </authorList>
    </citation>
    <scope>NUCLEOTIDE SEQUENCE [LARGE SCALE GENOMIC DNA]</scope>
    <source>
        <strain evidence="3 4">DSM 29329</strain>
    </source>
</reference>
<dbReference type="Proteomes" id="UP000244069">
    <property type="component" value="Unassembled WGS sequence"/>
</dbReference>
<sequence length="104" mass="11569">MSDTGGPRRTRPPLFLERRSYRRRRLIDAARLLPVLGLMLWLVPLLWGIGGRTVSASGAGIYIFAIWVLLILAAAVFAITLGRSAGSAREVDPETRAEEERPPW</sequence>
<accession>A0A2T6ACI4</accession>
<feature type="transmembrane region" description="Helical" evidence="2">
    <location>
        <begin position="61"/>
        <end position="81"/>
    </location>
</feature>
<gene>
    <name evidence="3" type="ORF">C8N44_1289</name>
</gene>
<keyword evidence="4" id="KW-1185">Reference proteome</keyword>